<feature type="transmembrane region" description="Helical" evidence="1">
    <location>
        <begin position="7"/>
        <end position="31"/>
    </location>
</feature>
<dbReference type="AlphaFoldDB" id="A0A323TSG0"/>
<organism evidence="2 3">
    <name type="scientific">Salipaludibacillus keqinensis</name>
    <dbReference type="NCBI Taxonomy" id="2045207"/>
    <lineage>
        <taxon>Bacteria</taxon>
        <taxon>Bacillati</taxon>
        <taxon>Bacillota</taxon>
        <taxon>Bacilli</taxon>
        <taxon>Bacillales</taxon>
        <taxon>Bacillaceae</taxon>
    </lineage>
</organism>
<protein>
    <submittedName>
        <fullName evidence="2">Small multidrug efflux protein-like protein</fullName>
    </submittedName>
</protein>
<feature type="transmembrane region" description="Helical" evidence="1">
    <location>
        <begin position="37"/>
        <end position="62"/>
    </location>
</feature>
<gene>
    <name evidence="2" type="ORF">CR194_16110</name>
</gene>
<dbReference type="InterPro" id="IPR009577">
    <property type="entry name" value="Sm_multidrug_ex"/>
</dbReference>
<keyword evidence="1" id="KW-0812">Transmembrane</keyword>
<proteinExistence type="predicted"/>
<keyword evidence="1" id="KW-0472">Membrane</keyword>
<dbReference type="Pfam" id="PF06695">
    <property type="entry name" value="Sm_multidrug_ex"/>
    <property type="match status" value="1"/>
</dbReference>
<keyword evidence="1" id="KW-1133">Transmembrane helix</keyword>
<dbReference type="Proteomes" id="UP000248214">
    <property type="component" value="Unassembled WGS sequence"/>
</dbReference>
<feature type="transmembrane region" description="Helical" evidence="1">
    <location>
        <begin position="160"/>
        <end position="181"/>
    </location>
</feature>
<evidence type="ECO:0000256" key="1">
    <source>
        <dbReference type="SAM" id="Phobius"/>
    </source>
</evidence>
<name>A0A323TSG0_9BACI</name>
<keyword evidence="3" id="KW-1185">Reference proteome</keyword>
<dbReference type="OrthoDB" id="6400183at2"/>
<accession>A0A323TSG0</accession>
<reference evidence="2 3" key="1">
    <citation type="submission" date="2017-10" db="EMBL/GenBank/DDBJ databases">
        <title>Bacillus sp. nov., a halophilic bacterium isolated from a Keqin Lake.</title>
        <authorList>
            <person name="Wang H."/>
        </authorList>
    </citation>
    <scope>NUCLEOTIDE SEQUENCE [LARGE SCALE GENOMIC DNA]</scope>
    <source>
        <strain evidence="2 3">KQ-12</strain>
    </source>
</reference>
<comment type="caution">
    <text evidence="2">The sequence shown here is derived from an EMBL/GenBank/DDBJ whole genome shotgun (WGS) entry which is preliminary data.</text>
</comment>
<feature type="transmembrane region" description="Helical" evidence="1">
    <location>
        <begin position="126"/>
        <end position="148"/>
    </location>
</feature>
<evidence type="ECO:0000313" key="2">
    <source>
        <dbReference type="EMBL" id="PYZ92355.1"/>
    </source>
</evidence>
<evidence type="ECO:0000313" key="3">
    <source>
        <dbReference type="Proteomes" id="UP000248214"/>
    </source>
</evidence>
<sequence>MMFDLIWQYLLIFFMAATPWLEILIVIPIGIGMGLNPFWVGIISFVGNFLPIIIIVYSLTWFQKTNIYKKWKQKRSLRKSLKNSEKPIQTSTDSEVEPSLSAHNYKQNKAPKKTKKDRAADIFHKYGLPGLALLGPAITGIHLAALIALSLKADKHTTTWWMAGSLAAWTVFLTIASYYSLDWIVNIFS</sequence>
<dbReference type="EMBL" id="PDOD01000004">
    <property type="protein sequence ID" value="PYZ92355.1"/>
    <property type="molecule type" value="Genomic_DNA"/>
</dbReference>